<dbReference type="PANTHER" id="PTHR13501">
    <property type="entry name" value="CHLOROPLAST 50S RIBOSOMAL PROTEIN L22-RELATED"/>
    <property type="match status" value="1"/>
</dbReference>
<proteinExistence type="inferred from homology"/>
<keyword evidence="3 4" id="KW-0687">Ribonucleoprotein</keyword>
<dbReference type="InterPro" id="IPR036394">
    <property type="entry name" value="Ribosomal_uL22_sf"/>
</dbReference>
<dbReference type="SUPFAM" id="SSF54843">
    <property type="entry name" value="Ribosomal protein L22"/>
    <property type="match status" value="1"/>
</dbReference>
<dbReference type="GO" id="GO:0006412">
    <property type="term" value="P:translation"/>
    <property type="evidence" value="ECO:0007669"/>
    <property type="project" value="InterPro"/>
</dbReference>
<dbReference type="GO" id="GO:0015934">
    <property type="term" value="C:large ribosomal subunit"/>
    <property type="evidence" value="ECO:0007669"/>
    <property type="project" value="InterPro"/>
</dbReference>
<protein>
    <recommendedName>
        <fullName evidence="8">Ribosomal protein L22</fullName>
    </recommendedName>
</protein>
<evidence type="ECO:0000256" key="4">
    <source>
        <dbReference type="RuleBase" id="RU004005"/>
    </source>
</evidence>
<dbReference type="EMBL" id="GL883111">
    <property type="protein sequence ID" value="EGG05939.1"/>
    <property type="molecule type" value="Genomic_DNA"/>
</dbReference>
<dbReference type="AlphaFoldDB" id="F4RP05"/>
<dbReference type="Proteomes" id="UP000001072">
    <property type="component" value="Unassembled WGS sequence"/>
</dbReference>
<evidence type="ECO:0000256" key="1">
    <source>
        <dbReference type="ARBA" id="ARBA00009451"/>
    </source>
</evidence>
<organism evidence="7">
    <name type="scientific">Melampsora larici-populina (strain 98AG31 / pathotype 3-4-7)</name>
    <name type="common">Poplar leaf rust fungus</name>
    <dbReference type="NCBI Taxonomy" id="747676"/>
    <lineage>
        <taxon>Eukaryota</taxon>
        <taxon>Fungi</taxon>
        <taxon>Dikarya</taxon>
        <taxon>Basidiomycota</taxon>
        <taxon>Pucciniomycotina</taxon>
        <taxon>Pucciniomycetes</taxon>
        <taxon>Pucciniales</taxon>
        <taxon>Melampsoraceae</taxon>
        <taxon>Melampsora</taxon>
    </lineage>
</organism>
<dbReference type="VEuPathDB" id="FungiDB:MELLADRAFT_56279"/>
<evidence type="ECO:0000313" key="7">
    <source>
        <dbReference type="Proteomes" id="UP000001072"/>
    </source>
</evidence>
<dbReference type="STRING" id="747676.F4RP05"/>
<dbReference type="InterPro" id="IPR001063">
    <property type="entry name" value="Ribosomal_uL22"/>
</dbReference>
<comment type="similarity">
    <text evidence="1 4">Belongs to the universal ribosomal protein uL22 family.</text>
</comment>
<dbReference type="Pfam" id="PF00237">
    <property type="entry name" value="Ribosomal_L22"/>
    <property type="match status" value="1"/>
</dbReference>
<evidence type="ECO:0008006" key="8">
    <source>
        <dbReference type="Google" id="ProtNLM"/>
    </source>
</evidence>
<evidence type="ECO:0000256" key="5">
    <source>
        <dbReference type="SAM" id="MobiDB-lite"/>
    </source>
</evidence>
<evidence type="ECO:0000256" key="2">
    <source>
        <dbReference type="ARBA" id="ARBA00022980"/>
    </source>
</evidence>
<dbReference type="GeneID" id="18929031"/>
<keyword evidence="7" id="KW-1185">Reference proteome</keyword>
<feature type="compositionally biased region" description="Polar residues" evidence="5">
    <location>
        <begin position="21"/>
        <end position="30"/>
    </location>
</feature>
<dbReference type="GO" id="GO:0003735">
    <property type="term" value="F:structural constituent of ribosome"/>
    <property type="evidence" value="ECO:0007669"/>
    <property type="project" value="InterPro"/>
</dbReference>
<dbReference type="HOGENOM" id="CLU_064543_0_0_1"/>
<keyword evidence="2 4" id="KW-0689">Ribosomal protein</keyword>
<dbReference type="InParanoid" id="F4RP05"/>
<dbReference type="PANTHER" id="PTHR13501:SF10">
    <property type="entry name" value="LARGE RIBOSOMAL SUBUNIT PROTEIN UL22M"/>
    <property type="match status" value="1"/>
</dbReference>
<evidence type="ECO:0000256" key="3">
    <source>
        <dbReference type="ARBA" id="ARBA00023274"/>
    </source>
</evidence>
<name>F4RP05_MELLP</name>
<dbReference type="Gene3D" id="3.90.470.10">
    <property type="entry name" value="Ribosomal protein L22/L17"/>
    <property type="match status" value="1"/>
</dbReference>
<dbReference type="OrthoDB" id="416470at2759"/>
<reference evidence="7" key="1">
    <citation type="journal article" date="2011" name="Proc. Natl. Acad. Sci. U.S.A.">
        <title>Obligate biotrophy features unraveled by the genomic analysis of rust fungi.</title>
        <authorList>
            <person name="Duplessis S."/>
            <person name="Cuomo C.A."/>
            <person name="Lin Y.-C."/>
            <person name="Aerts A."/>
            <person name="Tisserant E."/>
            <person name="Veneault-Fourrey C."/>
            <person name="Joly D.L."/>
            <person name="Hacquard S."/>
            <person name="Amselem J."/>
            <person name="Cantarel B.L."/>
            <person name="Chiu R."/>
            <person name="Coutinho P.M."/>
            <person name="Feau N."/>
            <person name="Field M."/>
            <person name="Frey P."/>
            <person name="Gelhaye E."/>
            <person name="Goldberg J."/>
            <person name="Grabherr M.G."/>
            <person name="Kodira C.D."/>
            <person name="Kohler A."/>
            <person name="Kuees U."/>
            <person name="Lindquist E.A."/>
            <person name="Lucas S.M."/>
            <person name="Mago R."/>
            <person name="Mauceli E."/>
            <person name="Morin E."/>
            <person name="Murat C."/>
            <person name="Pangilinan J.L."/>
            <person name="Park R."/>
            <person name="Pearson M."/>
            <person name="Quesneville H."/>
            <person name="Rouhier N."/>
            <person name="Sakthikumar S."/>
            <person name="Salamov A.A."/>
            <person name="Schmutz J."/>
            <person name="Selles B."/>
            <person name="Shapiro H."/>
            <person name="Tanguay P."/>
            <person name="Tuskan G.A."/>
            <person name="Henrissat B."/>
            <person name="Van de Peer Y."/>
            <person name="Rouze P."/>
            <person name="Ellis J.G."/>
            <person name="Dodds P.N."/>
            <person name="Schein J.E."/>
            <person name="Zhong S."/>
            <person name="Hamelin R.C."/>
            <person name="Grigoriev I.V."/>
            <person name="Szabo L.J."/>
            <person name="Martin F."/>
        </authorList>
    </citation>
    <scope>NUCLEOTIDE SEQUENCE [LARGE SCALE GENOMIC DNA]</scope>
    <source>
        <strain evidence="7">98AG31 / pathotype 3-4-7</strain>
    </source>
</reference>
<feature type="compositionally biased region" description="Low complexity" evidence="5">
    <location>
        <begin position="31"/>
        <end position="46"/>
    </location>
</feature>
<feature type="compositionally biased region" description="Low complexity" evidence="5">
    <location>
        <begin position="58"/>
        <end position="68"/>
    </location>
</feature>
<gene>
    <name evidence="6" type="ORF">MELLADRAFT_56279</name>
</gene>
<feature type="region of interest" description="Disordered" evidence="5">
    <location>
        <begin position="21"/>
        <end position="68"/>
    </location>
</feature>
<evidence type="ECO:0000313" key="6">
    <source>
        <dbReference type="EMBL" id="EGG05939.1"/>
    </source>
</evidence>
<feature type="region of interest" description="Disordered" evidence="5">
    <location>
        <begin position="174"/>
        <end position="207"/>
    </location>
</feature>
<dbReference type="RefSeq" id="XP_007410995.1">
    <property type="nucleotide sequence ID" value="XM_007410933.1"/>
</dbReference>
<dbReference type="eggNOG" id="KOG1711">
    <property type="taxonomic scope" value="Eukaryota"/>
</dbReference>
<dbReference type="InterPro" id="IPR047867">
    <property type="entry name" value="Ribosomal_uL22_bac/org-type"/>
</dbReference>
<accession>F4RP05</accession>
<dbReference type="KEGG" id="mlr:MELLADRAFT_56279"/>
<sequence>MKKFINEFKPISISITSQLIKTNPGIGSQPTSNHSRSFSHFTSTSTQAQRRHKPKPNPSIQPNSSPNPKLISALRQQVITNADTTYESLPSVTSGFDQIKLSKPSTFFKARLHLSSFPKIGLKITRPAKDTQSYGLNFGVMPRQSLSGEDVSESLSTSGLQDQLSLVDRTLLKHQTKQPSSNKPEPKSLVRSGPKTGFGSTNHDPRIHKASTTLLPISHKKLQKLADLINRYRMTVDESVLQLKFSHKAVASKVLSLVLEARDQAVARGMKREKLVVSEAWVTKGFHTTELQVRARGRHGQITHPTSKFCLILKESESRFELNKKSLYKAAQKRVKQKGIIPGGSWRLPADGVVPTSMAYQSTWAW</sequence>